<feature type="binding site" evidence="7">
    <location>
        <position position="189"/>
    </location>
    <ligand>
        <name>ATP</name>
        <dbReference type="ChEBI" id="CHEBI:30616"/>
    </ligand>
</feature>
<dbReference type="OrthoDB" id="8583677at2759"/>
<keyword evidence="9" id="KW-0472">Membrane</keyword>
<feature type="domain" description="FAM20 C-terminal" evidence="10">
    <location>
        <begin position="236"/>
        <end position="451"/>
    </location>
</feature>
<evidence type="ECO:0000256" key="7">
    <source>
        <dbReference type="PIRSR" id="PIRSR624869-2"/>
    </source>
</evidence>
<dbReference type="InterPro" id="IPR024869">
    <property type="entry name" value="FAM20"/>
</dbReference>
<proteinExistence type="inferred from homology"/>
<feature type="binding site" evidence="8">
    <location>
        <position position="360"/>
    </location>
    <ligand>
        <name>Mn(2+)</name>
        <dbReference type="ChEBI" id="CHEBI:29035"/>
    </ligand>
</feature>
<feature type="binding site" evidence="7">
    <location>
        <position position="166"/>
    </location>
    <ligand>
        <name>ATP</name>
        <dbReference type="ChEBI" id="CHEBI:30616"/>
    </ligand>
</feature>
<protein>
    <recommendedName>
        <fullName evidence="10">FAM20 C-terminal domain-containing protein</fullName>
    </recommendedName>
</protein>
<dbReference type="GeneID" id="583049"/>
<keyword evidence="12" id="KW-1185">Reference proteome</keyword>
<evidence type="ECO:0000256" key="5">
    <source>
        <dbReference type="ARBA" id="ARBA00023180"/>
    </source>
</evidence>
<reference evidence="11" key="2">
    <citation type="submission" date="2021-01" db="UniProtKB">
        <authorList>
            <consortium name="EnsemblMetazoa"/>
        </authorList>
    </citation>
    <scope>IDENTIFICATION</scope>
</reference>
<comment type="similarity">
    <text evidence="2">Belongs to the FAM20 family.</text>
</comment>
<feature type="binding site" evidence="7">
    <location>
        <position position="360"/>
    </location>
    <ligand>
        <name>ATP</name>
        <dbReference type="ChEBI" id="CHEBI:30616"/>
    </ligand>
</feature>
<evidence type="ECO:0000256" key="2">
    <source>
        <dbReference type="ARBA" id="ARBA00006557"/>
    </source>
</evidence>
<dbReference type="PANTHER" id="PTHR12450:SF22">
    <property type="entry name" value="EXTRACELLULAR SERINE_THREONINE PROTEIN CG31145"/>
    <property type="match status" value="1"/>
</dbReference>
<dbReference type="RefSeq" id="XP_011661640.2">
    <property type="nucleotide sequence ID" value="XM_011663338.2"/>
</dbReference>
<evidence type="ECO:0000256" key="1">
    <source>
        <dbReference type="ARBA" id="ARBA00004555"/>
    </source>
</evidence>
<dbReference type="PANTHER" id="PTHR12450">
    <property type="entry name" value="DENTIN MATRIX PROTEIN 4 PROTEIN FAM20"/>
    <property type="match status" value="1"/>
</dbReference>
<dbReference type="GO" id="GO:0005794">
    <property type="term" value="C:Golgi apparatus"/>
    <property type="evidence" value="ECO:0007669"/>
    <property type="project" value="UniProtKB-SubCell"/>
</dbReference>
<keyword evidence="9" id="KW-1133">Transmembrane helix</keyword>
<feature type="transmembrane region" description="Helical" evidence="9">
    <location>
        <begin position="7"/>
        <end position="27"/>
    </location>
</feature>
<evidence type="ECO:0000256" key="4">
    <source>
        <dbReference type="ARBA" id="ARBA00023157"/>
    </source>
</evidence>
<evidence type="ECO:0000256" key="6">
    <source>
        <dbReference type="PIRSR" id="PIRSR624869-1"/>
    </source>
</evidence>
<organism evidence="11 12">
    <name type="scientific">Strongylocentrotus purpuratus</name>
    <name type="common">Purple sea urchin</name>
    <dbReference type="NCBI Taxonomy" id="7668"/>
    <lineage>
        <taxon>Eukaryota</taxon>
        <taxon>Metazoa</taxon>
        <taxon>Echinodermata</taxon>
        <taxon>Eleutherozoa</taxon>
        <taxon>Echinozoa</taxon>
        <taxon>Echinoidea</taxon>
        <taxon>Euechinoidea</taxon>
        <taxon>Echinacea</taxon>
        <taxon>Camarodonta</taxon>
        <taxon>Echinidea</taxon>
        <taxon>Strongylocentrotidae</taxon>
        <taxon>Strongylocentrotus</taxon>
    </lineage>
</organism>
<evidence type="ECO:0000256" key="3">
    <source>
        <dbReference type="ARBA" id="ARBA00023034"/>
    </source>
</evidence>
<dbReference type="GO" id="GO:0005524">
    <property type="term" value="F:ATP binding"/>
    <property type="evidence" value="ECO:0007669"/>
    <property type="project" value="UniProtKB-KW"/>
</dbReference>
<evidence type="ECO:0000256" key="9">
    <source>
        <dbReference type="SAM" id="Phobius"/>
    </source>
</evidence>
<keyword evidence="3" id="KW-0333">Golgi apparatus</keyword>
<comment type="cofactor">
    <cofactor evidence="8">
        <name>Mn(2+)</name>
        <dbReference type="ChEBI" id="CHEBI:29035"/>
    </cofactor>
</comment>
<keyword evidence="8" id="KW-0464">Manganese</keyword>
<evidence type="ECO:0000259" key="10">
    <source>
        <dbReference type="Pfam" id="PF06702"/>
    </source>
</evidence>
<sequence length="470" mass="54283">MRFRLRFMFWGTIFVCCTTLMTIFAVFREIGVPVAARVETIHRNIKKTLKHTSILDGINLLTGKERAVPDHQNASKYDEWVAGKRRQRPVWVSNESKRKNGTHLLHWQQFHADITENQMYSSNAPYMNDLLESLATTEIENVGLFHGGSQLKLHVKLVDGNYAMLKPMRTPRSLVYNYDEDQPFWFDVERHNAEIAAFHLDRILNFRRAPPCAGRVLNMTADIKMKTKDKDLLDTFFRDGGNTCFEGKCAPWFCNKDHPVCGRGEMLEVSLCVMIPFYHGNEDPILDRPNPWSHGVREARIWQEQNICDDILKNPDNAEGRFLLDLVEQSIFDFLMLNYDRHHFHMLQKYSSKGFVVALDNGKGFGNPDLDDLTLLGPLAQCCILRDSTFRYLKKVNGSKEKLSDHMRHTLVKDLIDPVIHEAHLEAIDRRLMKLLDLVGDCVDLYGEERVMVKGNLKLPFPETGVNMDM</sequence>
<dbReference type="GO" id="GO:0046872">
    <property type="term" value="F:metal ion binding"/>
    <property type="evidence" value="ECO:0007669"/>
    <property type="project" value="UniProtKB-KW"/>
</dbReference>
<dbReference type="InParanoid" id="A0A7M7HC56"/>
<dbReference type="EnsemblMetazoa" id="XM_011663338">
    <property type="protein sequence ID" value="XP_011661640"/>
    <property type="gene ID" value="LOC583049"/>
</dbReference>
<keyword evidence="9" id="KW-0812">Transmembrane</keyword>
<keyword evidence="5" id="KW-0325">Glycoprotein</keyword>
<keyword evidence="8" id="KW-0479">Metal-binding</keyword>
<reference evidence="12" key="1">
    <citation type="submission" date="2015-02" db="EMBL/GenBank/DDBJ databases">
        <title>Genome sequencing for Strongylocentrotus purpuratus.</title>
        <authorList>
            <person name="Murali S."/>
            <person name="Liu Y."/>
            <person name="Vee V."/>
            <person name="English A."/>
            <person name="Wang M."/>
            <person name="Skinner E."/>
            <person name="Han Y."/>
            <person name="Muzny D.M."/>
            <person name="Worley K.C."/>
            <person name="Gibbs R.A."/>
        </authorList>
    </citation>
    <scope>NUCLEOTIDE SEQUENCE</scope>
</reference>
<keyword evidence="7" id="KW-0547">Nucleotide-binding</keyword>
<dbReference type="AlphaFoldDB" id="A0A7M7HC56"/>
<dbReference type="InterPro" id="IPR009581">
    <property type="entry name" value="FAM20_C"/>
</dbReference>
<feature type="binding site" evidence="8">
    <location>
        <position position="189"/>
    </location>
    <ligand>
        <name>Mn(2+)</name>
        <dbReference type="ChEBI" id="CHEBI:29035"/>
    </ligand>
</feature>
<feature type="active site" evidence="6">
    <location>
        <position position="340"/>
    </location>
</feature>
<accession>A0A7M7HC56</accession>
<dbReference type="Proteomes" id="UP000007110">
    <property type="component" value="Unassembled WGS sequence"/>
</dbReference>
<evidence type="ECO:0000313" key="12">
    <source>
        <dbReference type="Proteomes" id="UP000007110"/>
    </source>
</evidence>
<comment type="subcellular location">
    <subcellularLocation>
        <location evidence="1">Golgi apparatus</location>
    </subcellularLocation>
</comment>
<keyword evidence="7" id="KW-0067">ATP-binding</keyword>
<dbReference type="GO" id="GO:0016773">
    <property type="term" value="F:phosphotransferase activity, alcohol group as acceptor"/>
    <property type="evidence" value="ECO:0000318"/>
    <property type="project" value="GO_Central"/>
</dbReference>
<evidence type="ECO:0000313" key="11">
    <source>
        <dbReference type="EnsemblMetazoa" id="XP_011661640"/>
    </source>
</evidence>
<evidence type="ECO:0000256" key="8">
    <source>
        <dbReference type="PIRSR" id="PIRSR624869-3"/>
    </source>
</evidence>
<dbReference type="Pfam" id="PF06702">
    <property type="entry name" value="Fam20C"/>
    <property type="match status" value="1"/>
</dbReference>
<dbReference type="OMA" id="CAPWFCN"/>
<feature type="binding site" evidence="7">
    <location>
        <position position="150"/>
    </location>
    <ligand>
        <name>ATP</name>
        <dbReference type="ChEBI" id="CHEBI:30616"/>
    </ligand>
</feature>
<name>A0A7M7HC56_STRPU</name>
<dbReference type="KEGG" id="spu:583049"/>
<keyword evidence="4" id="KW-1015">Disulfide bond</keyword>